<dbReference type="InterPro" id="IPR036291">
    <property type="entry name" value="NAD(P)-bd_dom_sf"/>
</dbReference>
<dbReference type="PANTHER" id="PTHR43708:SF7">
    <property type="entry name" value="OXIDOREDUCTASE"/>
    <property type="match status" value="1"/>
</dbReference>
<sequence>MTFKMAIIGFGKSANRYHIPYIKQRDIQIKYIQYRTRKPELEASFYDQNTIFTTDLQEVLNDNEVKLVTLCTPPSTHFELGKQVLNSGKNVLIEKPFVNDVAEAKELFQLANQKGLIAMPYQNRRFDSDFLTLKKVLSRGYVGKPLFLESHFDKYRPDSSVHTGKAIDGSFFGLGVHLIDQMIALFGLPSKAGYDIRPIQNSQSTLDDYSETDLFYSGFKATVTTHPLAATPYPRFVLHGTQGSYVKFDIDQQENDLKLGIMPDDPDFGHDTPDQFGIVKYRNQNNDWIERQIPTVNGDYGLVYDSLIDSIENDQPKLVSDTEAIANIQILENGIAIGGPHISDLEQTNDK</sequence>
<reference evidence="4 5" key="1">
    <citation type="journal article" date="2012" name="J. Bacteriol.">
        <title>Complete Genome Sequence of the Beer Spoilage Organism Pediococcus claussenii ATCC BAA-344T.</title>
        <authorList>
            <person name="Pittet V."/>
            <person name="Abegunde T."/>
            <person name="Marfleet T."/>
            <person name="Haakensen M."/>
            <person name="Morrow K."/>
            <person name="Jayaprakash T."/>
            <person name="Schroeder K."/>
            <person name="Trost B."/>
            <person name="Byrns S."/>
            <person name="Bergsveinson J."/>
            <person name="Kusalik A."/>
            <person name="Ziola B."/>
        </authorList>
    </citation>
    <scope>NUCLEOTIDE SEQUENCE [LARGE SCALE GENOMIC DNA]</scope>
    <source>
        <strain evidence="4 5">ATCC BAA-344</strain>
    </source>
</reference>
<gene>
    <name evidence="4" type="ordered locus">PECL_1786</name>
</gene>
<evidence type="ECO:0000256" key="1">
    <source>
        <dbReference type="ARBA" id="ARBA00010928"/>
    </source>
</evidence>
<dbReference type="AlphaFoldDB" id="G8PBU1"/>
<dbReference type="InterPro" id="IPR000683">
    <property type="entry name" value="Gfo/Idh/MocA-like_OxRdtase_N"/>
</dbReference>
<evidence type="ECO:0000259" key="2">
    <source>
        <dbReference type="Pfam" id="PF01408"/>
    </source>
</evidence>
<evidence type="ECO:0000313" key="5">
    <source>
        <dbReference type="Proteomes" id="UP000005444"/>
    </source>
</evidence>
<dbReference type="InterPro" id="IPR051317">
    <property type="entry name" value="Gfo/Idh/MocA_oxidoreduct"/>
</dbReference>
<feature type="domain" description="Gfo/Idh/MocA-like oxidoreductase C-terminal" evidence="3">
    <location>
        <begin position="134"/>
        <end position="334"/>
    </location>
</feature>
<dbReference type="Pfam" id="PF01408">
    <property type="entry name" value="GFO_IDH_MocA"/>
    <property type="match status" value="1"/>
</dbReference>
<dbReference type="STRING" id="701521.PECL_1786"/>
<dbReference type="InterPro" id="IPR004104">
    <property type="entry name" value="Gfo/Idh/MocA-like_OxRdtase_C"/>
</dbReference>
<evidence type="ECO:0000259" key="3">
    <source>
        <dbReference type="Pfam" id="PF02894"/>
    </source>
</evidence>
<dbReference type="eggNOG" id="COG0673">
    <property type="taxonomic scope" value="Bacteria"/>
</dbReference>
<accession>G8PBU1</accession>
<dbReference type="PATRIC" id="fig|701521.8.peg.1688"/>
<dbReference type="SUPFAM" id="SSF51735">
    <property type="entry name" value="NAD(P)-binding Rossmann-fold domains"/>
    <property type="match status" value="1"/>
</dbReference>
<evidence type="ECO:0000313" key="4">
    <source>
        <dbReference type="EMBL" id="AEV95999.1"/>
    </source>
</evidence>
<dbReference type="EMBL" id="CP003137">
    <property type="protein sequence ID" value="AEV95999.1"/>
    <property type="molecule type" value="Genomic_DNA"/>
</dbReference>
<proteinExistence type="inferred from homology"/>
<dbReference type="PANTHER" id="PTHR43708">
    <property type="entry name" value="CONSERVED EXPRESSED OXIDOREDUCTASE (EUROFUNG)"/>
    <property type="match status" value="1"/>
</dbReference>
<name>G8PBU1_PEDCP</name>
<dbReference type="KEGG" id="pce:PECL_1786"/>
<dbReference type="HOGENOM" id="CLU_023194_19_0_9"/>
<organism evidence="4 5">
    <name type="scientific">Pediococcus claussenii (strain ATCC BAA-344 / DSM 14800 / JCM 18046 / KCTC 3811 / LMG 21948 / P06)</name>
    <dbReference type="NCBI Taxonomy" id="701521"/>
    <lineage>
        <taxon>Bacteria</taxon>
        <taxon>Bacillati</taxon>
        <taxon>Bacillota</taxon>
        <taxon>Bacilli</taxon>
        <taxon>Lactobacillales</taxon>
        <taxon>Lactobacillaceae</taxon>
        <taxon>Pediococcus</taxon>
    </lineage>
</organism>
<dbReference type="Gene3D" id="3.40.50.720">
    <property type="entry name" value="NAD(P)-binding Rossmann-like Domain"/>
    <property type="match status" value="1"/>
</dbReference>
<dbReference type="GO" id="GO:0000166">
    <property type="term" value="F:nucleotide binding"/>
    <property type="evidence" value="ECO:0007669"/>
    <property type="project" value="InterPro"/>
</dbReference>
<dbReference type="Gene3D" id="3.30.360.10">
    <property type="entry name" value="Dihydrodipicolinate Reductase, domain 2"/>
    <property type="match status" value="1"/>
</dbReference>
<dbReference type="NCBIfam" id="NF007574">
    <property type="entry name" value="PRK10206.1"/>
    <property type="match status" value="1"/>
</dbReference>
<dbReference type="Proteomes" id="UP000005444">
    <property type="component" value="Chromosome"/>
</dbReference>
<dbReference type="Pfam" id="PF02894">
    <property type="entry name" value="GFO_IDH_MocA_C"/>
    <property type="match status" value="1"/>
</dbReference>
<dbReference type="SUPFAM" id="SSF55347">
    <property type="entry name" value="Glyceraldehyde-3-phosphate dehydrogenase-like, C-terminal domain"/>
    <property type="match status" value="1"/>
</dbReference>
<comment type="similarity">
    <text evidence="1">Belongs to the Gfo/Idh/MocA family.</text>
</comment>
<protein>
    <submittedName>
        <fullName evidence="4">Oxidoreductase family, NAD-binding Rossmann fold protein</fullName>
    </submittedName>
</protein>
<keyword evidence="5" id="KW-1185">Reference proteome</keyword>
<feature type="domain" description="Gfo/Idh/MocA-like oxidoreductase N-terminal" evidence="2">
    <location>
        <begin position="3"/>
        <end position="120"/>
    </location>
</feature>
<dbReference type="RefSeq" id="WP_014216193.1">
    <property type="nucleotide sequence ID" value="NC_016605.1"/>
</dbReference>